<protein>
    <submittedName>
        <fullName evidence="1">Uncharacterized protein</fullName>
    </submittedName>
</protein>
<reference evidence="1 2" key="1">
    <citation type="submission" date="2019-08" db="EMBL/GenBank/DDBJ databases">
        <title>The genome of the soybean aphid Biotype 1, its phylome, world population structure and adaptation to the North American continent.</title>
        <authorList>
            <person name="Giordano R."/>
            <person name="Donthu R.K."/>
            <person name="Hernandez A.G."/>
            <person name="Wright C.L."/>
            <person name="Zimin A.V."/>
        </authorList>
    </citation>
    <scope>NUCLEOTIDE SEQUENCE [LARGE SCALE GENOMIC DNA]</scope>
    <source>
        <tissue evidence="1">Whole aphids</tissue>
    </source>
</reference>
<name>A0A6G0TDL7_APHGL</name>
<evidence type="ECO:0000313" key="2">
    <source>
        <dbReference type="Proteomes" id="UP000475862"/>
    </source>
</evidence>
<keyword evidence="2" id="KW-1185">Reference proteome</keyword>
<gene>
    <name evidence="1" type="ORF">AGLY_011177</name>
</gene>
<dbReference type="AlphaFoldDB" id="A0A6G0TDL7"/>
<dbReference type="Proteomes" id="UP000475862">
    <property type="component" value="Unassembled WGS sequence"/>
</dbReference>
<accession>A0A6G0TDL7</accession>
<organism evidence="1 2">
    <name type="scientific">Aphis glycines</name>
    <name type="common">Soybean aphid</name>
    <dbReference type="NCBI Taxonomy" id="307491"/>
    <lineage>
        <taxon>Eukaryota</taxon>
        <taxon>Metazoa</taxon>
        <taxon>Ecdysozoa</taxon>
        <taxon>Arthropoda</taxon>
        <taxon>Hexapoda</taxon>
        <taxon>Insecta</taxon>
        <taxon>Pterygota</taxon>
        <taxon>Neoptera</taxon>
        <taxon>Paraneoptera</taxon>
        <taxon>Hemiptera</taxon>
        <taxon>Sternorrhyncha</taxon>
        <taxon>Aphidomorpha</taxon>
        <taxon>Aphidoidea</taxon>
        <taxon>Aphididae</taxon>
        <taxon>Aphidini</taxon>
        <taxon>Aphis</taxon>
        <taxon>Aphis</taxon>
    </lineage>
</organism>
<comment type="caution">
    <text evidence="1">The sequence shown here is derived from an EMBL/GenBank/DDBJ whole genome shotgun (WGS) entry which is preliminary data.</text>
</comment>
<evidence type="ECO:0000313" key="1">
    <source>
        <dbReference type="EMBL" id="KAE9530715.1"/>
    </source>
</evidence>
<proteinExistence type="predicted"/>
<dbReference type="EMBL" id="VYZN01000042">
    <property type="protein sequence ID" value="KAE9530715.1"/>
    <property type="molecule type" value="Genomic_DNA"/>
</dbReference>
<sequence length="174" mass="19280">MDKISLSRLNSNHIWSIFENNNLSIKTVPLSSINGTFLKGFKLSIFSVRCCPVKKKEINNNLRNPNFFLMLDVDGIDIIHFLRPISTTDEVTNTAPIILKILGTSLKNIICHKKANTTSTVLAIATNPASSSWVAIVNNICPEKLNTPRAITKIVSVPHFGQHKFPVAQAMIDV</sequence>